<evidence type="ECO:0000259" key="2">
    <source>
        <dbReference type="Pfam" id="PF03572"/>
    </source>
</evidence>
<organism evidence="3 4">
    <name type="scientific">Massilia suwonensis</name>
    <dbReference type="NCBI Taxonomy" id="648895"/>
    <lineage>
        <taxon>Bacteria</taxon>
        <taxon>Pseudomonadati</taxon>
        <taxon>Pseudomonadota</taxon>
        <taxon>Betaproteobacteria</taxon>
        <taxon>Burkholderiales</taxon>
        <taxon>Oxalobacteraceae</taxon>
        <taxon>Telluria group</taxon>
        <taxon>Massilia</taxon>
    </lineage>
</organism>
<evidence type="ECO:0000313" key="4">
    <source>
        <dbReference type="Proteomes" id="UP001596101"/>
    </source>
</evidence>
<keyword evidence="4" id="KW-1185">Reference proteome</keyword>
<reference evidence="4" key="1">
    <citation type="journal article" date="2019" name="Int. J. Syst. Evol. Microbiol.">
        <title>The Global Catalogue of Microorganisms (GCM) 10K type strain sequencing project: providing services to taxonomists for standard genome sequencing and annotation.</title>
        <authorList>
            <consortium name="The Broad Institute Genomics Platform"/>
            <consortium name="The Broad Institute Genome Sequencing Center for Infectious Disease"/>
            <person name="Wu L."/>
            <person name="Ma J."/>
        </authorList>
    </citation>
    <scope>NUCLEOTIDE SEQUENCE [LARGE SCALE GENOMIC DNA]</scope>
    <source>
        <strain evidence="4">CCUG 43111</strain>
    </source>
</reference>
<accession>A0ABW0MNC1</accession>
<comment type="caution">
    <text evidence="3">The sequence shown here is derived from an EMBL/GenBank/DDBJ whole genome shotgun (WGS) entry which is preliminary data.</text>
</comment>
<dbReference type="RefSeq" id="WP_379755291.1">
    <property type="nucleotide sequence ID" value="NZ_JBHSMR010000013.1"/>
</dbReference>
<name>A0ABW0MNC1_9BURK</name>
<dbReference type="EMBL" id="JBHSMR010000013">
    <property type="protein sequence ID" value="MFC5478847.1"/>
    <property type="molecule type" value="Genomic_DNA"/>
</dbReference>
<dbReference type="Pfam" id="PF03572">
    <property type="entry name" value="Peptidase_S41"/>
    <property type="match status" value="1"/>
</dbReference>
<keyword evidence="1" id="KW-0732">Signal</keyword>
<evidence type="ECO:0000256" key="1">
    <source>
        <dbReference type="SAM" id="SignalP"/>
    </source>
</evidence>
<sequence>MPSFPRFVSCLAGLAAGAAFAAGPTLPATPDSWRAAARGDIEAAVQVTRENHPGAHDPTNPSFLARIEDARRHGLALAARVEDAAGYVAAVEAFNARIGDGHAGMRVMIDEAALPPPRWPGFVSAWRGDALYVYASRPGEPPVGSKLLGCDGRPGEQLIRENVFAFGGRVEEAGQWWTEAPRLFVDTHNPFVALPQRCRFEGQGKAFEHTLAWRPFDAEARRWRQESESLDVHPVGMSEPRPKLVWVAMPTFHPNEAERSAYRAMTRDAAENRARWLALDAVVIDLRKNGGGNSAWSHDFARALWGRERVDRALADFSARSEVWWRASPANTDYVDLIVQVLARQGQPGQAAWAREQAAGMRAALARGEPYYVQKKDASASVAAAPDATPPFTRPVYVVVPGDCASSCLDALDAFTRFPNTTLIGAPSSADSTYMEVRRHPLASKLARVMVPNKMYVNRGRANGQFYPAAIEVRDLVWSSETLLETVERDLAQRRAHAQALSNTDR</sequence>
<gene>
    <name evidence="3" type="ORF">ACFPQ5_11630</name>
</gene>
<dbReference type="Gene3D" id="3.90.226.10">
    <property type="entry name" value="2-enoyl-CoA Hydratase, Chain A, domain 1"/>
    <property type="match status" value="1"/>
</dbReference>
<feature type="domain" description="Tail specific protease" evidence="2">
    <location>
        <begin position="248"/>
        <end position="440"/>
    </location>
</feature>
<evidence type="ECO:0000313" key="3">
    <source>
        <dbReference type="EMBL" id="MFC5478847.1"/>
    </source>
</evidence>
<dbReference type="InterPro" id="IPR005151">
    <property type="entry name" value="Tail-specific_protease"/>
</dbReference>
<protein>
    <submittedName>
        <fullName evidence="3">S41 family peptidase</fullName>
    </submittedName>
</protein>
<dbReference type="InterPro" id="IPR029045">
    <property type="entry name" value="ClpP/crotonase-like_dom_sf"/>
</dbReference>
<proteinExistence type="predicted"/>
<dbReference type="Proteomes" id="UP001596101">
    <property type="component" value="Unassembled WGS sequence"/>
</dbReference>
<feature type="chain" id="PRO_5046910931" evidence="1">
    <location>
        <begin position="22"/>
        <end position="506"/>
    </location>
</feature>
<dbReference type="SUPFAM" id="SSF52096">
    <property type="entry name" value="ClpP/crotonase"/>
    <property type="match status" value="1"/>
</dbReference>
<feature type="signal peptide" evidence="1">
    <location>
        <begin position="1"/>
        <end position="21"/>
    </location>
</feature>